<protein>
    <submittedName>
        <fullName evidence="2">YpmS family protein</fullName>
    </submittedName>
</protein>
<proteinExistence type="predicted"/>
<feature type="transmembrane region" description="Helical" evidence="1">
    <location>
        <begin position="6"/>
        <end position="26"/>
    </location>
</feature>
<keyword evidence="1" id="KW-0812">Transmembrane</keyword>
<keyword evidence="1" id="KW-0472">Membrane</keyword>
<keyword evidence="3" id="KW-1185">Reference proteome</keyword>
<dbReference type="Pfam" id="PF09911">
    <property type="entry name" value="DUF2140"/>
    <property type="match status" value="1"/>
</dbReference>
<name>A0ABW0TWN0_9BACL</name>
<dbReference type="Proteomes" id="UP001596071">
    <property type="component" value="Unassembled WGS sequence"/>
</dbReference>
<evidence type="ECO:0000313" key="2">
    <source>
        <dbReference type="EMBL" id="MFC5603402.1"/>
    </source>
</evidence>
<accession>A0ABW0TWN0</accession>
<keyword evidence="1" id="KW-1133">Transmembrane helix</keyword>
<organism evidence="2 3">
    <name type="scientific">Sporosarcina koreensis</name>
    <dbReference type="NCBI Taxonomy" id="334735"/>
    <lineage>
        <taxon>Bacteria</taxon>
        <taxon>Bacillati</taxon>
        <taxon>Bacillota</taxon>
        <taxon>Bacilli</taxon>
        <taxon>Bacillales</taxon>
        <taxon>Caryophanaceae</taxon>
        <taxon>Sporosarcina</taxon>
    </lineage>
</organism>
<comment type="caution">
    <text evidence="2">The sequence shown here is derived from an EMBL/GenBank/DDBJ whole genome shotgun (WGS) entry which is preliminary data.</text>
</comment>
<dbReference type="RefSeq" id="WP_381443808.1">
    <property type="nucleotide sequence ID" value="NZ_JBHSNP010000011.1"/>
</dbReference>
<gene>
    <name evidence="2" type="ORF">ACFPTP_09205</name>
</gene>
<sequence>MNFWKIAFFVLAGLIASAIIALVVFLEGPRDSDPLPPLNQYTPKGSVLSVKATRNDLEALANNYIRKAMKGEKLPVIMEVKEDVRLHSELTAFGMTFPLMMHFDPVVLQDGNLMLKQTSMEIGDLEFPPSAILSVLRDSVKLPPWMIVRPKEEEIFIHLSELEIAGNLHVRAKSVDLANDNIELEVTIPID</sequence>
<dbReference type="EMBL" id="JBHSNP010000011">
    <property type="protein sequence ID" value="MFC5603402.1"/>
    <property type="molecule type" value="Genomic_DNA"/>
</dbReference>
<dbReference type="InterPro" id="IPR018672">
    <property type="entry name" value="DUF2140"/>
</dbReference>
<evidence type="ECO:0000256" key="1">
    <source>
        <dbReference type="SAM" id="Phobius"/>
    </source>
</evidence>
<reference evidence="3" key="1">
    <citation type="journal article" date="2019" name="Int. J. Syst. Evol. Microbiol.">
        <title>The Global Catalogue of Microorganisms (GCM) 10K type strain sequencing project: providing services to taxonomists for standard genome sequencing and annotation.</title>
        <authorList>
            <consortium name="The Broad Institute Genomics Platform"/>
            <consortium name="The Broad Institute Genome Sequencing Center for Infectious Disease"/>
            <person name="Wu L."/>
            <person name="Ma J."/>
        </authorList>
    </citation>
    <scope>NUCLEOTIDE SEQUENCE [LARGE SCALE GENOMIC DNA]</scope>
    <source>
        <strain evidence="3">KACC 11299</strain>
    </source>
</reference>
<evidence type="ECO:0000313" key="3">
    <source>
        <dbReference type="Proteomes" id="UP001596071"/>
    </source>
</evidence>